<sequence length="140" mass="15937">MVTFILFLIAIILIVFNVNAVKKENSGSFTAVLKERQDNINEYDIKLGEIRKEYAENITEVQKEIEELKKQISEITKKSEVMYDKIDNGVDEQKSPPKTDDKKSEEIKKLLKEGKSDDEICALTGLGKGEVLLIKGILKY</sequence>
<protein>
    <submittedName>
        <fullName evidence="3">Uncharacterized protein</fullName>
    </submittedName>
</protein>
<gene>
    <name evidence="3" type="ORF">FYJ33_06650</name>
</gene>
<evidence type="ECO:0000313" key="4">
    <source>
        <dbReference type="Proteomes" id="UP000460287"/>
    </source>
</evidence>
<dbReference type="AlphaFoldDB" id="A0A7X2T1C7"/>
<proteinExistence type="predicted"/>
<dbReference type="EMBL" id="VULX01000007">
    <property type="protein sequence ID" value="MSR91095.1"/>
    <property type="molecule type" value="Genomic_DNA"/>
</dbReference>
<keyword evidence="1" id="KW-0175">Coiled coil</keyword>
<comment type="caution">
    <text evidence="3">The sequence shown here is derived from an EMBL/GenBank/DDBJ whole genome shotgun (WGS) entry which is preliminary data.</text>
</comment>
<reference evidence="3 4" key="1">
    <citation type="submission" date="2019-08" db="EMBL/GenBank/DDBJ databases">
        <title>In-depth cultivation of the pig gut microbiome towards novel bacterial diversity and tailored functional studies.</title>
        <authorList>
            <person name="Wylensek D."/>
            <person name="Hitch T.C.A."/>
            <person name="Clavel T."/>
        </authorList>
    </citation>
    <scope>NUCLEOTIDE SEQUENCE [LARGE SCALE GENOMIC DNA]</scope>
    <source>
        <strain evidence="3 4">WCA-383-APC-5B</strain>
    </source>
</reference>
<evidence type="ECO:0000256" key="1">
    <source>
        <dbReference type="SAM" id="Coils"/>
    </source>
</evidence>
<dbReference type="Proteomes" id="UP000460287">
    <property type="component" value="Unassembled WGS sequence"/>
</dbReference>
<organism evidence="3 4">
    <name type="scientific">Inconstantimicrobium porci</name>
    <dbReference type="NCBI Taxonomy" id="2652291"/>
    <lineage>
        <taxon>Bacteria</taxon>
        <taxon>Bacillati</taxon>
        <taxon>Bacillota</taxon>
        <taxon>Clostridia</taxon>
        <taxon>Eubacteriales</taxon>
        <taxon>Clostridiaceae</taxon>
        <taxon>Inconstantimicrobium</taxon>
    </lineage>
</organism>
<feature type="coiled-coil region" evidence="1">
    <location>
        <begin position="33"/>
        <end position="85"/>
    </location>
</feature>
<keyword evidence="4" id="KW-1185">Reference proteome</keyword>
<dbReference type="RefSeq" id="WP_154530976.1">
    <property type="nucleotide sequence ID" value="NZ_JAQXTV010000242.1"/>
</dbReference>
<evidence type="ECO:0000313" key="3">
    <source>
        <dbReference type="EMBL" id="MSR91095.1"/>
    </source>
</evidence>
<feature type="region of interest" description="Disordered" evidence="2">
    <location>
        <begin position="86"/>
        <end position="105"/>
    </location>
</feature>
<evidence type="ECO:0000256" key="2">
    <source>
        <dbReference type="SAM" id="MobiDB-lite"/>
    </source>
</evidence>
<name>A0A7X2T1C7_9CLOT</name>
<accession>A0A7X2T1C7</accession>